<evidence type="ECO:0000256" key="1">
    <source>
        <dbReference type="SAM" id="SignalP"/>
    </source>
</evidence>
<keyword evidence="3" id="KW-1185">Reference proteome</keyword>
<dbReference type="PROSITE" id="PS51257">
    <property type="entry name" value="PROKAR_LIPOPROTEIN"/>
    <property type="match status" value="1"/>
</dbReference>
<keyword evidence="1" id="KW-0732">Signal</keyword>
<name>A0A1P8WN84_9PLAN</name>
<gene>
    <name evidence="2" type="ORF">Fuma_05185</name>
</gene>
<dbReference type="Proteomes" id="UP000187735">
    <property type="component" value="Chromosome"/>
</dbReference>
<evidence type="ECO:0000313" key="3">
    <source>
        <dbReference type="Proteomes" id="UP000187735"/>
    </source>
</evidence>
<reference evidence="2 3" key="1">
    <citation type="journal article" date="2016" name="Front. Microbiol.">
        <title>Fuerstia marisgermanicae gen. nov., sp. nov., an Unusual Member of the Phylum Planctomycetes from the German Wadden Sea.</title>
        <authorList>
            <person name="Kohn T."/>
            <person name="Heuer A."/>
            <person name="Jogler M."/>
            <person name="Vollmers J."/>
            <person name="Boedeker C."/>
            <person name="Bunk B."/>
            <person name="Rast P."/>
            <person name="Borchert D."/>
            <person name="Glockner I."/>
            <person name="Freese H.M."/>
            <person name="Klenk H.P."/>
            <person name="Overmann J."/>
            <person name="Kaster A.K."/>
            <person name="Rohde M."/>
            <person name="Wiegand S."/>
            <person name="Jogler C."/>
        </authorList>
    </citation>
    <scope>NUCLEOTIDE SEQUENCE [LARGE SCALE GENOMIC DNA]</scope>
    <source>
        <strain evidence="2 3">NH11</strain>
    </source>
</reference>
<feature type="chain" id="PRO_5013292455" description="PEP-CTERM protein-sorting domain-containing protein" evidence="1">
    <location>
        <begin position="23"/>
        <end position="238"/>
    </location>
</feature>
<sequence precursor="true">MKCLSLWAAIGTLFLACHPIYADVVLQYDLEGMLGSEATVAGIAPDGGIAALDLRRGTGLGSTGAADSFNSNGWDSPPPISPSAADEYFSFGFTVDGATSVVLSDLTISTRSSDTGPGTLGLYSNLDNFTASLHTFTQSGTTPLDPIIDLSSLGTLTNQTVEFRLIEIGNTQADGTGTTSGGGTFRVTNFERSASQPITFSGTISAVPEPSTLLGCLISGLILASVRCRSPRRNLQAE</sequence>
<evidence type="ECO:0008006" key="4">
    <source>
        <dbReference type="Google" id="ProtNLM"/>
    </source>
</evidence>
<protein>
    <recommendedName>
        <fullName evidence="4">PEP-CTERM protein-sorting domain-containing protein</fullName>
    </recommendedName>
</protein>
<dbReference type="KEGG" id="fmr:Fuma_05185"/>
<feature type="signal peptide" evidence="1">
    <location>
        <begin position="1"/>
        <end position="22"/>
    </location>
</feature>
<dbReference type="NCBIfam" id="TIGR02595">
    <property type="entry name" value="PEP_CTERM"/>
    <property type="match status" value="1"/>
</dbReference>
<proteinExistence type="predicted"/>
<dbReference type="InterPro" id="IPR013424">
    <property type="entry name" value="Ice-binding_C"/>
</dbReference>
<evidence type="ECO:0000313" key="2">
    <source>
        <dbReference type="EMBL" id="APZ95526.1"/>
    </source>
</evidence>
<accession>A0A1P8WN84</accession>
<dbReference type="AlphaFoldDB" id="A0A1P8WN84"/>
<organism evidence="2 3">
    <name type="scientific">Fuerstiella marisgermanici</name>
    <dbReference type="NCBI Taxonomy" id="1891926"/>
    <lineage>
        <taxon>Bacteria</taxon>
        <taxon>Pseudomonadati</taxon>
        <taxon>Planctomycetota</taxon>
        <taxon>Planctomycetia</taxon>
        <taxon>Planctomycetales</taxon>
        <taxon>Planctomycetaceae</taxon>
        <taxon>Fuerstiella</taxon>
    </lineage>
</organism>
<dbReference type="EMBL" id="CP017641">
    <property type="protein sequence ID" value="APZ95526.1"/>
    <property type="molecule type" value="Genomic_DNA"/>
</dbReference>